<protein>
    <submittedName>
        <fullName evidence="5 6">Sugar transferase EpsL</fullName>
        <ecNumber evidence="5 6">2.-.-.-</ecNumber>
    </submittedName>
</protein>
<dbReference type="GO" id="GO:0016780">
    <property type="term" value="F:phosphotransferase activity, for other substituted phosphate groups"/>
    <property type="evidence" value="ECO:0007669"/>
    <property type="project" value="TreeGrafter"/>
</dbReference>
<sequence length="202" mass="23672">MSPRLPIWKRLFDIFFALFLALLLSPVLIGVALWILLRDGRPVFYVSERMRTEKLPFWLWKFRTMQPDAEDRGVTGQDKDTRITATGQFLRRSRLDELPQLLNILRGDMSFVGPRPPLRRYVELYPDLYAKVLQNRPGVTGLATAVFHQHEERILATSTSAEETEALYCRRCVPRKARLDLIYQAHVSLWLDLYVLKRTLKK</sequence>
<feature type="domain" description="Bacterial sugar transferase" evidence="4">
    <location>
        <begin position="9"/>
        <end position="201"/>
    </location>
</feature>
<organism evidence="6 8">
    <name type="scientific">Thalassovita autumnalis</name>
    <dbReference type="NCBI Taxonomy" id="2072972"/>
    <lineage>
        <taxon>Bacteria</taxon>
        <taxon>Pseudomonadati</taxon>
        <taxon>Pseudomonadota</taxon>
        <taxon>Alphaproteobacteria</taxon>
        <taxon>Rhodobacterales</taxon>
        <taxon>Roseobacteraceae</taxon>
        <taxon>Thalassovita</taxon>
    </lineage>
</organism>
<keyword evidence="3" id="KW-0812">Transmembrane</keyword>
<evidence type="ECO:0000313" key="5">
    <source>
        <dbReference type="EMBL" id="CUH66501.1"/>
    </source>
</evidence>
<dbReference type="EMBL" id="CYSC01000017">
    <property type="protein sequence ID" value="CUH71234.1"/>
    <property type="molecule type" value="Genomic_DNA"/>
</dbReference>
<dbReference type="RefSeq" id="WP_058242556.1">
    <property type="nucleotide sequence ID" value="NZ_CYSB01000026.1"/>
</dbReference>
<dbReference type="EMBL" id="CYSB01000026">
    <property type="protein sequence ID" value="CUH66501.1"/>
    <property type="molecule type" value="Genomic_DNA"/>
</dbReference>
<dbReference type="GO" id="GO:0000271">
    <property type="term" value="P:polysaccharide biosynthetic process"/>
    <property type="evidence" value="ECO:0007669"/>
    <property type="project" value="UniProtKB-KW"/>
</dbReference>
<keyword evidence="3" id="KW-0472">Membrane</keyword>
<dbReference type="Pfam" id="PF02397">
    <property type="entry name" value="Bac_transf"/>
    <property type="match status" value="1"/>
</dbReference>
<keyword evidence="3" id="KW-1133">Transmembrane helix</keyword>
<dbReference type="InterPro" id="IPR003362">
    <property type="entry name" value="Bact_transf"/>
</dbReference>
<feature type="transmembrane region" description="Helical" evidence="3">
    <location>
        <begin position="12"/>
        <end position="37"/>
    </location>
</feature>
<keyword evidence="2" id="KW-0270">Exopolysaccharide synthesis</keyword>
<evidence type="ECO:0000256" key="3">
    <source>
        <dbReference type="SAM" id="Phobius"/>
    </source>
</evidence>
<keyword evidence="7" id="KW-1185">Reference proteome</keyword>
<dbReference type="EC" id="2.-.-.-" evidence="5 6"/>
<evidence type="ECO:0000256" key="2">
    <source>
        <dbReference type="ARBA" id="ARBA00023169"/>
    </source>
</evidence>
<proteinExistence type="inferred from homology"/>
<evidence type="ECO:0000259" key="4">
    <source>
        <dbReference type="Pfam" id="PF02397"/>
    </source>
</evidence>
<reference evidence="6 8" key="2">
    <citation type="submission" date="2015-09" db="EMBL/GenBank/DDBJ databases">
        <authorList>
            <consortium name="Swine Surveillance"/>
        </authorList>
    </citation>
    <scope>NUCLEOTIDE SEQUENCE [LARGE SCALE GENOMIC DNA]</scope>
    <source>
        <strain evidence="6 8">5120</strain>
    </source>
</reference>
<reference evidence="5 7" key="1">
    <citation type="submission" date="2015-09" db="EMBL/GenBank/DDBJ databases">
        <authorList>
            <person name="Rodrigo-Torres L."/>
            <person name="Arahal D.R."/>
        </authorList>
    </citation>
    <scope>NUCLEOTIDE SEQUENCE [LARGE SCALE GENOMIC DNA]</scope>
    <source>
        <strain evidence="5 7">CECT 5118</strain>
    </source>
</reference>
<evidence type="ECO:0000313" key="8">
    <source>
        <dbReference type="Proteomes" id="UP000051887"/>
    </source>
</evidence>
<gene>
    <name evidence="6" type="primary">epsL_1</name>
    <name evidence="5" type="ORF">TL5118_01787</name>
    <name evidence="6" type="ORF">TL5120_01020</name>
</gene>
<dbReference type="OrthoDB" id="9808602at2"/>
<evidence type="ECO:0000313" key="7">
    <source>
        <dbReference type="Proteomes" id="UP000051086"/>
    </source>
</evidence>
<evidence type="ECO:0000313" key="6">
    <source>
        <dbReference type="EMBL" id="CUH71234.1"/>
    </source>
</evidence>
<dbReference type="Proteomes" id="UP000051086">
    <property type="component" value="Unassembled WGS sequence"/>
</dbReference>
<evidence type="ECO:0000256" key="1">
    <source>
        <dbReference type="ARBA" id="ARBA00006464"/>
    </source>
</evidence>
<dbReference type="PANTHER" id="PTHR30576">
    <property type="entry name" value="COLANIC BIOSYNTHESIS UDP-GLUCOSE LIPID CARRIER TRANSFERASE"/>
    <property type="match status" value="1"/>
</dbReference>
<dbReference type="PANTHER" id="PTHR30576:SF20">
    <property type="entry name" value="QUINOVOSAMINEPHOSPHOTRANSFERAE-RELATED"/>
    <property type="match status" value="1"/>
</dbReference>
<dbReference type="Proteomes" id="UP000051887">
    <property type="component" value="Unassembled WGS sequence"/>
</dbReference>
<keyword evidence="6" id="KW-0808">Transferase</keyword>
<comment type="similarity">
    <text evidence="1">Belongs to the bacterial sugar transferase family.</text>
</comment>
<name>A0A0P1FEM6_9RHOB</name>
<accession>A0A0P1FEM6</accession>
<dbReference type="AlphaFoldDB" id="A0A0P1FEM6"/>